<dbReference type="Proteomes" id="UP000197783">
    <property type="component" value="Unassembled WGS sequence"/>
</dbReference>
<dbReference type="InterPro" id="IPR003959">
    <property type="entry name" value="ATPase_AAA_core"/>
</dbReference>
<dbReference type="OrthoDB" id="9804062at2"/>
<evidence type="ECO:0000259" key="5">
    <source>
        <dbReference type="SMART" id="SM00382"/>
    </source>
</evidence>
<keyword evidence="4" id="KW-0143">Chaperone</keyword>
<keyword evidence="7" id="KW-0645">Protease</keyword>
<dbReference type="AlphaFoldDB" id="A0A245ZJ42"/>
<feature type="domain" description="Clp ATPase C-terminal" evidence="6">
    <location>
        <begin position="323"/>
        <end position="417"/>
    </location>
</feature>
<dbReference type="GO" id="GO:0008233">
    <property type="term" value="F:peptidase activity"/>
    <property type="evidence" value="ECO:0007669"/>
    <property type="project" value="UniProtKB-KW"/>
</dbReference>
<feature type="domain" description="AAA+ ATPase" evidence="5">
    <location>
        <begin position="50"/>
        <end position="320"/>
    </location>
</feature>
<dbReference type="GO" id="GO:0016887">
    <property type="term" value="F:ATP hydrolysis activity"/>
    <property type="evidence" value="ECO:0007669"/>
    <property type="project" value="InterPro"/>
</dbReference>
<dbReference type="SMART" id="SM00382">
    <property type="entry name" value="AAA"/>
    <property type="match status" value="1"/>
</dbReference>
<comment type="caution">
    <text evidence="7">The sequence shown here is derived from an EMBL/GenBank/DDBJ whole genome shotgun (WGS) entry which is preliminary data.</text>
</comment>
<evidence type="ECO:0000256" key="4">
    <source>
        <dbReference type="ARBA" id="ARBA00023186"/>
    </source>
</evidence>
<keyword evidence="2" id="KW-0547">Nucleotide-binding</keyword>
<accession>A0A245ZJ42</accession>
<evidence type="ECO:0000256" key="3">
    <source>
        <dbReference type="ARBA" id="ARBA00022840"/>
    </source>
</evidence>
<keyword evidence="3" id="KW-0067">ATP-binding</keyword>
<proteinExistence type="inferred from homology"/>
<dbReference type="PANTHER" id="PTHR48102:SF3">
    <property type="entry name" value="ATP-DEPENDENT PROTEASE ATPASE SUBUNIT HSLU"/>
    <property type="match status" value="1"/>
</dbReference>
<dbReference type="Pfam" id="PF07724">
    <property type="entry name" value="AAA_2"/>
    <property type="match status" value="1"/>
</dbReference>
<dbReference type="EMBL" id="NBBJ01000003">
    <property type="protein sequence ID" value="OWK29757.1"/>
    <property type="molecule type" value="Genomic_DNA"/>
</dbReference>
<protein>
    <submittedName>
        <fullName evidence="7">ATP-dependent protease ATPase subunit HslU</fullName>
    </submittedName>
</protein>
<dbReference type="SMART" id="SM01086">
    <property type="entry name" value="ClpB_D2-small"/>
    <property type="match status" value="1"/>
</dbReference>
<dbReference type="Gene3D" id="1.10.8.10">
    <property type="entry name" value="DNA helicase RuvA subunit, C-terminal domain"/>
    <property type="match status" value="1"/>
</dbReference>
<dbReference type="GO" id="GO:0051603">
    <property type="term" value="P:proteolysis involved in protein catabolic process"/>
    <property type="evidence" value="ECO:0007669"/>
    <property type="project" value="TreeGrafter"/>
</dbReference>
<reference evidence="7 8" key="1">
    <citation type="submission" date="2017-03" db="EMBL/GenBank/DDBJ databases">
        <title>Genome sequence of Sphingomonas mucosissima DSM 17494.</title>
        <authorList>
            <person name="Poehlein A."/>
            <person name="Wuebbeler J.H."/>
            <person name="Steinbuechel A."/>
            <person name="Daniel R."/>
        </authorList>
    </citation>
    <scope>NUCLEOTIDE SEQUENCE [LARGE SCALE GENOMIC DNA]</scope>
    <source>
        <strain evidence="7 8">DSM 17494</strain>
    </source>
</reference>
<dbReference type="GO" id="GO:0009376">
    <property type="term" value="C:HslUV protease complex"/>
    <property type="evidence" value="ECO:0007669"/>
    <property type="project" value="InterPro"/>
</dbReference>
<dbReference type="NCBIfam" id="NF003544">
    <property type="entry name" value="PRK05201.1"/>
    <property type="match status" value="1"/>
</dbReference>
<dbReference type="Gene3D" id="3.40.50.300">
    <property type="entry name" value="P-loop containing nucleotide triphosphate hydrolases"/>
    <property type="match status" value="2"/>
</dbReference>
<keyword evidence="7" id="KW-0378">Hydrolase</keyword>
<evidence type="ECO:0000256" key="1">
    <source>
        <dbReference type="ARBA" id="ARBA00009771"/>
    </source>
</evidence>
<dbReference type="NCBIfam" id="TIGR00390">
    <property type="entry name" value="hslU"/>
    <property type="match status" value="1"/>
</dbReference>
<dbReference type="GO" id="GO:0005524">
    <property type="term" value="F:ATP binding"/>
    <property type="evidence" value="ECO:0007669"/>
    <property type="project" value="UniProtKB-KW"/>
</dbReference>
<dbReference type="Pfam" id="PF00004">
    <property type="entry name" value="AAA"/>
    <property type="match status" value="1"/>
</dbReference>
<dbReference type="InterPro" id="IPR027417">
    <property type="entry name" value="P-loop_NTPase"/>
</dbReference>
<sequence>MKDTLTPKAIVAALDAHIIGQKDAKRAVAVALRNRWRRQKLAPELRDEVTPKNILMIGPTGCGKTEISRRLAKLADAPFVKVEATKFTEVGYVGRDVEQIARDLVEEAVRLEKERRRNAVKDKAEEAAMDRLLDALVGKDSSQATRESFRQRFRDGHLDQTEIELELQVAPQMPFEMPGGGQMGMINLGEMFGKLGGGQTKRRKLLVPAAWEKLVEEEADKRLDQDEVSRVALADAEANGIVFLDEIDKIAVSDVRGGSVSREGVQRDLLPLIEGTTVSTKYGPMKTDHILFIASGAFHVAKPSDLLPELQGRLPIRVELKGLTEDDFVAILSDTKASLPAQYKALIGTEGVTVDFTEDGIRAVARIAAEVNGEIENIGARRLQTVMEKLLEEVSFDAEDRAGSSVTVDAAYVEQHLAGVARNTDLSRFVL</sequence>
<dbReference type="RefSeq" id="WP_088333870.1">
    <property type="nucleotide sequence ID" value="NZ_NBBJ01000003.1"/>
</dbReference>
<dbReference type="InterPro" id="IPR004491">
    <property type="entry name" value="HslU"/>
</dbReference>
<dbReference type="SUPFAM" id="SSF52540">
    <property type="entry name" value="P-loop containing nucleoside triphosphate hydrolases"/>
    <property type="match status" value="1"/>
</dbReference>
<keyword evidence="8" id="KW-1185">Reference proteome</keyword>
<dbReference type="InterPro" id="IPR019489">
    <property type="entry name" value="Clp_ATPase_C"/>
</dbReference>
<dbReference type="Gene3D" id="1.10.8.60">
    <property type="match status" value="1"/>
</dbReference>
<gene>
    <name evidence="7" type="primary">hslU</name>
    <name evidence="7" type="ORF">SPMU_21770</name>
</gene>
<evidence type="ECO:0000313" key="7">
    <source>
        <dbReference type="EMBL" id="OWK29757.1"/>
    </source>
</evidence>
<evidence type="ECO:0000259" key="6">
    <source>
        <dbReference type="SMART" id="SM01086"/>
    </source>
</evidence>
<dbReference type="InterPro" id="IPR003593">
    <property type="entry name" value="AAA+_ATPase"/>
</dbReference>
<comment type="similarity">
    <text evidence="1">Belongs to the ClpX chaperone family. HslU subfamily.</text>
</comment>
<dbReference type="FunFam" id="3.40.50.300:FF:000220">
    <property type="entry name" value="ATP-dependent protease ATPase subunit HslU"/>
    <property type="match status" value="1"/>
</dbReference>
<dbReference type="InterPro" id="IPR050052">
    <property type="entry name" value="ATP-dep_Clp_protease_ClpX"/>
</dbReference>
<dbReference type="PANTHER" id="PTHR48102">
    <property type="entry name" value="ATP-DEPENDENT CLP PROTEASE ATP-BINDING SUBUNIT CLPX-LIKE, MITOCHONDRIAL-RELATED"/>
    <property type="match status" value="1"/>
</dbReference>
<name>A0A245ZJ42_9SPHN</name>
<evidence type="ECO:0000313" key="8">
    <source>
        <dbReference type="Proteomes" id="UP000197783"/>
    </source>
</evidence>
<organism evidence="7 8">
    <name type="scientific">Sphingomonas mucosissima</name>
    <dbReference type="NCBI Taxonomy" id="370959"/>
    <lineage>
        <taxon>Bacteria</taxon>
        <taxon>Pseudomonadati</taxon>
        <taxon>Pseudomonadota</taxon>
        <taxon>Alphaproteobacteria</taxon>
        <taxon>Sphingomonadales</taxon>
        <taxon>Sphingomonadaceae</taxon>
        <taxon>Sphingomonas</taxon>
    </lineage>
</organism>
<dbReference type="CDD" id="cd19498">
    <property type="entry name" value="RecA-like_HslU"/>
    <property type="match status" value="1"/>
</dbReference>
<evidence type="ECO:0000256" key="2">
    <source>
        <dbReference type="ARBA" id="ARBA00022741"/>
    </source>
</evidence>